<keyword evidence="5" id="KW-1185">Reference proteome</keyword>
<gene>
    <name evidence="2" type="ORF">SAMN04487891_103258</name>
    <name evidence="3" type="ORF">SAMN05216293_1419</name>
</gene>
<dbReference type="STRING" id="1055723.SAMN05216293_1419"/>
<dbReference type="Proteomes" id="UP000184031">
    <property type="component" value="Unassembled WGS sequence"/>
</dbReference>
<keyword evidence="1" id="KW-1133">Transmembrane helix</keyword>
<protein>
    <submittedName>
        <fullName evidence="3">Uncharacterized protein</fullName>
    </submittedName>
</protein>
<evidence type="ECO:0000313" key="5">
    <source>
        <dbReference type="Proteomes" id="UP000198940"/>
    </source>
</evidence>
<keyword evidence="1" id="KW-0472">Membrane</keyword>
<evidence type="ECO:0000313" key="4">
    <source>
        <dbReference type="Proteomes" id="UP000184031"/>
    </source>
</evidence>
<organism evidence="3 4">
    <name type="scientific">Flagellimonas taeanensis</name>
    <dbReference type="NCBI Taxonomy" id="1005926"/>
    <lineage>
        <taxon>Bacteria</taxon>
        <taxon>Pseudomonadati</taxon>
        <taxon>Bacteroidota</taxon>
        <taxon>Flavobacteriia</taxon>
        <taxon>Flavobacteriales</taxon>
        <taxon>Flavobacteriaceae</taxon>
        <taxon>Flagellimonas</taxon>
    </lineage>
</organism>
<name>A0A1M6TLC4_9FLAO</name>
<dbReference type="EMBL" id="FRAT01000003">
    <property type="protein sequence ID" value="SHK57568.1"/>
    <property type="molecule type" value="Genomic_DNA"/>
</dbReference>
<dbReference type="OrthoDB" id="1524706at2"/>
<proteinExistence type="predicted"/>
<reference evidence="3 4" key="1">
    <citation type="submission" date="2016-11" db="EMBL/GenBank/DDBJ databases">
        <authorList>
            <person name="Varghese N."/>
            <person name="Submissions S."/>
        </authorList>
    </citation>
    <scope>NUCLEOTIDE SEQUENCE [LARGE SCALE GENOMIC DNA]</scope>
    <source>
        <strain evidence="3 4">CGMCC 1.12174</strain>
        <strain evidence="2 5">DSM 26351</strain>
    </source>
</reference>
<comment type="caution">
    <text evidence="3">The sequence shown here is derived from an EMBL/GenBank/DDBJ whole genome shotgun (WGS) entry which is preliminary data.</text>
</comment>
<dbReference type="AlphaFoldDB" id="A0A1M6TLC4"/>
<accession>A0A1M6TLC4</accession>
<sequence>MEIDFGTLLVGSITVAICAVPFVLTIGGRKRREKQMMRSLYAMAAQHSCVIGQREFCGNYVLAMDKTGRFVFFHRMIKEKTEEQAVDLMEIATCRPMNIGRKIAGERVVERLGLEFVPMDKAASEIHLELYNNDHSFQLRGELQSMEKWVKLINESLNKLRPVI</sequence>
<keyword evidence="1" id="KW-0812">Transmembrane</keyword>
<feature type="transmembrane region" description="Helical" evidence="1">
    <location>
        <begin position="6"/>
        <end position="28"/>
    </location>
</feature>
<evidence type="ECO:0000313" key="3">
    <source>
        <dbReference type="EMBL" id="SHK57568.1"/>
    </source>
</evidence>
<dbReference type="RefSeq" id="WP_072878311.1">
    <property type="nucleotide sequence ID" value="NZ_FOKU01000003.1"/>
</dbReference>
<dbReference type="EMBL" id="FOKU01000003">
    <property type="protein sequence ID" value="SFB88959.1"/>
    <property type="molecule type" value="Genomic_DNA"/>
</dbReference>
<evidence type="ECO:0000256" key="1">
    <source>
        <dbReference type="SAM" id="Phobius"/>
    </source>
</evidence>
<evidence type="ECO:0000313" key="2">
    <source>
        <dbReference type="EMBL" id="SFB88959.1"/>
    </source>
</evidence>
<dbReference type="Proteomes" id="UP000198940">
    <property type="component" value="Unassembled WGS sequence"/>
</dbReference>